<dbReference type="KEGG" id="dzi:111315276"/>
<dbReference type="InterPro" id="IPR001841">
    <property type="entry name" value="Znf_RING"/>
</dbReference>
<keyword evidence="4" id="KW-0862">Zinc</keyword>
<evidence type="ECO:0000256" key="2">
    <source>
        <dbReference type="ARBA" id="ARBA00022723"/>
    </source>
</evidence>
<dbReference type="PANTHER" id="PTHR46151">
    <property type="entry name" value="NEP1-INTERACTING PROTEIN-LIKE 2"/>
    <property type="match status" value="1"/>
</dbReference>
<dbReference type="GO" id="GO:0016020">
    <property type="term" value="C:membrane"/>
    <property type="evidence" value="ECO:0007669"/>
    <property type="project" value="UniProtKB-SubCell"/>
</dbReference>
<reference evidence="10" key="1">
    <citation type="submission" date="2025-08" db="UniProtKB">
        <authorList>
            <consortium name="RefSeq"/>
        </authorList>
    </citation>
    <scope>IDENTIFICATION</scope>
    <source>
        <tissue evidence="10">Fruit stalk</tissue>
    </source>
</reference>
<evidence type="ECO:0000256" key="4">
    <source>
        <dbReference type="ARBA" id="ARBA00022833"/>
    </source>
</evidence>
<keyword evidence="3 6" id="KW-0863">Zinc-finger</keyword>
<evidence type="ECO:0000256" key="3">
    <source>
        <dbReference type="ARBA" id="ARBA00022771"/>
    </source>
</evidence>
<evidence type="ECO:0000256" key="1">
    <source>
        <dbReference type="ARBA" id="ARBA00004370"/>
    </source>
</evidence>
<protein>
    <submittedName>
        <fullName evidence="10">NEP1-interacting protein 1-like</fullName>
    </submittedName>
</protein>
<keyword evidence="7" id="KW-1133">Transmembrane helix</keyword>
<gene>
    <name evidence="10" type="primary">LOC111315276</name>
</gene>
<proteinExistence type="predicted"/>
<keyword evidence="9" id="KW-1185">Reference proteome</keyword>
<accession>A0A6P6B607</accession>
<dbReference type="GeneID" id="111315276"/>
<dbReference type="RefSeq" id="XP_022772618.1">
    <property type="nucleotide sequence ID" value="XM_022916883.1"/>
</dbReference>
<dbReference type="AlphaFoldDB" id="A0A6P6B607"/>
<dbReference type="GO" id="GO:0008270">
    <property type="term" value="F:zinc ion binding"/>
    <property type="evidence" value="ECO:0007669"/>
    <property type="project" value="UniProtKB-KW"/>
</dbReference>
<dbReference type="Gene3D" id="3.30.40.10">
    <property type="entry name" value="Zinc/RING finger domain, C3HC4 (zinc finger)"/>
    <property type="match status" value="1"/>
</dbReference>
<evidence type="ECO:0000256" key="5">
    <source>
        <dbReference type="ARBA" id="ARBA00023136"/>
    </source>
</evidence>
<dbReference type="SUPFAM" id="SSF57850">
    <property type="entry name" value="RING/U-box"/>
    <property type="match status" value="1"/>
</dbReference>
<dbReference type="Pfam" id="PF13639">
    <property type="entry name" value="zf-RING_2"/>
    <property type="match status" value="1"/>
</dbReference>
<dbReference type="Proteomes" id="UP000515121">
    <property type="component" value="Unplaced"/>
</dbReference>
<keyword evidence="2" id="KW-0479">Metal-binding</keyword>
<keyword evidence="7" id="KW-0812">Transmembrane</keyword>
<dbReference type="PROSITE" id="PS50089">
    <property type="entry name" value="ZF_RING_2"/>
    <property type="match status" value="1"/>
</dbReference>
<dbReference type="OrthoDB" id="8062037at2759"/>
<dbReference type="PANTHER" id="PTHR46151:SF19">
    <property type="entry name" value="NEP1-INTERACTING PROTEIN 1-LIKE ISOFORM X1"/>
    <property type="match status" value="1"/>
</dbReference>
<evidence type="ECO:0000313" key="10">
    <source>
        <dbReference type="RefSeq" id="XP_022772618.1"/>
    </source>
</evidence>
<feature type="transmembrane region" description="Helical" evidence="7">
    <location>
        <begin position="45"/>
        <end position="68"/>
    </location>
</feature>
<evidence type="ECO:0000259" key="8">
    <source>
        <dbReference type="PROSITE" id="PS50089"/>
    </source>
</evidence>
<dbReference type="SMART" id="SM00184">
    <property type="entry name" value="RING"/>
    <property type="match status" value="1"/>
</dbReference>
<name>A0A6P6B607_DURZI</name>
<dbReference type="InterPro" id="IPR013083">
    <property type="entry name" value="Znf_RING/FYVE/PHD"/>
</dbReference>
<evidence type="ECO:0000313" key="9">
    <source>
        <dbReference type="Proteomes" id="UP000515121"/>
    </source>
</evidence>
<feature type="domain" description="RING-type" evidence="8">
    <location>
        <begin position="160"/>
        <end position="202"/>
    </location>
</feature>
<evidence type="ECO:0000256" key="7">
    <source>
        <dbReference type="SAM" id="Phobius"/>
    </source>
</evidence>
<keyword evidence="5 7" id="KW-0472">Membrane</keyword>
<comment type="subcellular location">
    <subcellularLocation>
        <location evidence="1">Membrane</location>
    </subcellularLocation>
</comment>
<organism evidence="9 10">
    <name type="scientific">Durio zibethinus</name>
    <name type="common">Durian</name>
    <dbReference type="NCBI Taxonomy" id="66656"/>
    <lineage>
        <taxon>Eukaryota</taxon>
        <taxon>Viridiplantae</taxon>
        <taxon>Streptophyta</taxon>
        <taxon>Embryophyta</taxon>
        <taxon>Tracheophyta</taxon>
        <taxon>Spermatophyta</taxon>
        <taxon>Magnoliopsida</taxon>
        <taxon>eudicotyledons</taxon>
        <taxon>Gunneridae</taxon>
        <taxon>Pentapetalae</taxon>
        <taxon>rosids</taxon>
        <taxon>malvids</taxon>
        <taxon>Malvales</taxon>
        <taxon>Malvaceae</taxon>
        <taxon>Helicteroideae</taxon>
        <taxon>Durio</taxon>
    </lineage>
</organism>
<sequence>MYSSFLLPLDLSICPSPSYIMSCFPVEEARELCCSAVSAVITKLFYAIFIFIFAVVGATLGAVTGAFVGAKTKIGCLHGAAVGAIKGSFLTVKLFKISVIVWSSDNMSTSYLLQLINPFDSRFNKVPENERLSKSSTEKIPKIRITEENIWDSSRNRICCSICLQDFLPGEIVHSLPQCHHMFHMSCIGKWQIGHKSCPLCRRNF</sequence>
<evidence type="ECO:0000256" key="6">
    <source>
        <dbReference type="PROSITE-ProRule" id="PRU00175"/>
    </source>
</evidence>